<evidence type="ECO:0000256" key="1">
    <source>
        <dbReference type="ARBA" id="ARBA00023125"/>
    </source>
</evidence>
<dbReference type="EMBL" id="PNYA01000016">
    <property type="protein sequence ID" value="PMS18115.1"/>
    <property type="molecule type" value="Genomic_DNA"/>
</dbReference>
<keyword evidence="1 2" id="KW-0238">DNA-binding</keyword>
<dbReference type="Proteomes" id="UP000235616">
    <property type="component" value="Unassembled WGS sequence"/>
</dbReference>
<dbReference type="Pfam" id="PF00440">
    <property type="entry name" value="TetR_N"/>
    <property type="match status" value="1"/>
</dbReference>
<dbReference type="GO" id="GO:0003677">
    <property type="term" value="F:DNA binding"/>
    <property type="evidence" value="ECO:0007669"/>
    <property type="project" value="UniProtKB-UniRule"/>
</dbReference>
<sequence length="251" mass="26986">MPKTTNRPAQKRAVPRAATAPADAAEAREPRGARRKRETRARLLDAALKLMAEKGMEGVAINEITEAADVGFGSFYNHFESKEAIYATLVESVFDEFADWLDRLTAGLSDPAEVIAVSVRYTLMRAHREPLWGQFLVREGFSSRMLDRGLGARLLRDVQSGIAAKRFAVADPFVAFLSVGGTVLAAVTAELGFVAPGAPNAAALKAVNFSGEHLAERVAAALLQTLGLKRADAEKVAMRPLPIVESAVEAE</sequence>
<evidence type="ECO:0000313" key="5">
    <source>
        <dbReference type="EMBL" id="PMS18115.1"/>
    </source>
</evidence>
<evidence type="ECO:0000313" key="6">
    <source>
        <dbReference type="Proteomes" id="UP000235616"/>
    </source>
</evidence>
<feature type="compositionally biased region" description="Low complexity" evidence="3">
    <location>
        <begin position="15"/>
        <end position="24"/>
    </location>
</feature>
<feature type="DNA-binding region" description="H-T-H motif" evidence="2">
    <location>
        <begin position="60"/>
        <end position="79"/>
    </location>
</feature>
<dbReference type="Gene3D" id="1.10.357.10">
    <property type="entry name" value="Tetracycline Repressor, domain 2"/>
    <property type="match status" value="1"/>
</dbReference>
<keyword evidence="6" id="KW-1185">Reference proteome</keyword>
<dbReference type="InterPro" id="IPR050624">
    <property type="entry name" value="HTH-type_Tx_Regulator"/>
</dbReference>
<feature type="region of interest" description="Disordered" evidence="3">
    <location>
        <begin position="1"/>
        <end position="37"/>
    </location>
</feature>
<comment type="caution">
    <text evidence="5">The sequence shown here is derived from an EMBL/GenBank/DDBJ whole genome shotgun (WGS) entry which is preliminary data.</text>
</comment>
<evidence type="ECO:0000256" key="3">
    <source>
        <dbReference type="SAM" id="MobiDB-lite"/>
    </source>
</evidence>
<organism evidence="5 6">
    <name type="scientific">Trinickia dabaoshanensis</name>
    <dbReference type="NCBI Taxonomy" id="564714"/>
    <lineage>
        <taxon>Bacteria</taxon>
        <taxon>Pseudomonadati</taxon>
        <taxon>Pseudomonadota</taxon>
        <taxon>Betaproteobacteria</taxon>
        <taxon>Burkholderiales</taxon>
        <taxon>Burkholderiaceae</taxon>
        <taxon>Trinickia</taxon>
    </lineage>
</organism>
<dbReference type="RefSeq" id="WP_102646771.1">
    <property type="nucleotide sequence ID" value="NZ_PNYA01000016.1"/>
</dbReference>
<dbReference type="InterPro" id="IPR049513">
    <property type="entry name" value="TetR_C_40"/>
</dbReference>
<gene>
    <name evidence="5" type="ORF">C0Z18_17925</name>
</gene>
<feature type="domain" description="HTH tetR-type" evidence="4">
    <location>
        <begin position="37"/>
        <end position="97"/>
    </location>
</feature>
<dbReference type="SUPFAM" id="SSF46689">
    <property type="entry name" value="Homeodomain-like"/>
    <property type="match status" value="1"/>
</dbReference>
<dbReference type="PROSITE" id="PS50977">
    <property type="entry name" value="HTH_TETR_2"/>
    <property type="match status" value="1"/>
</dbReference>
<dbReference type="PANTHER" id="PTHR43479">
    <property type="entry name" value="ACREF/ENVCD OPERON REPRESSOR-RELATED"/>
    <property type="match status" value="1"/>
</dbReference>
<accession>A0A2N7VLX8</accession>
<dbReference type="InterPro" id="IPR009057">
    <property type="entry name" value="Homeodomain-like_sf"/>
</dbReference>
<dbReference type="OrthoDB" id="9809772at2"/>
<protein>
    <submittedName>
        <fullName evidence="5">TetR family transcriptional regulator</fullName>
    </submittedName>
</protein>
<proteinExistence type="predicted"/>
<dbReference type="PANTHER" id="PTHR43479:SF11">
    <property type="entry name" value="ACREF_ENVCD OPERON REPRESSOR-RELATED"/>
    <property type="match status" value="1"/>
</dbReference>
<dbReference type="AlphaFoldDB" id="A0A2N7VLX8"/>
<evidence type="ECO:0000259" key="4">
    <source>
        <dbReference type="PROSITE" id="PS50977"/>
    </source>
</evidence>
<dbReference type="Pfam" id="PF21306">
    <property type="entry name" value="TetR_C_40"/>
    <property type="match status" value="1"/>
</dbReference>
<reference evidence="5 6" key="1">
    <citation type="submission" date="2018-01" db="EMBL/GenBank/DDBJ databases">
        <title>Whole genome analyses suggest that Burkholderia sensu lato contains two further novel genera in the rhizoxinica-symbiotica group Mycetohabitans gen. nov., and Trinickia gen. nov.: implications for the evolution of diazotrophy and nodulation in the Burkholderiaceae.</title>
        <authorList>
            <person name="Estrada-de los Santos P."/>
            <person name="Palmer M."/>
            <person name="Chavez-Ramirez B."/>
            <person name="Beukes C."/>
            <person name="Steenkamp E.T."/>
            <person name="Hirsch A.M."/>
            <person name="Manyaka P."/>
            <person name="Maluk M."/>
            <person name="Lafos M."/>
            <person name="Crook M."/>
            <person name="Gross E."/>
            <person name="Simon M.F."/>
            <person name="Bueno dos Reis Junior F."/>
            <person name="Poole P.S."/>
            <person name="Venter S.N."/>
            <person name="James E.K."/>
        </authorList>
    </citation>
    <scope>NUCLEOTIDE SEQUENCE [LARGE SCALE GENOMIC DNA]</scope>
    <source>
        <strain evidence="5 6">GIMN1.004</strain>
    </source>
</reference>
<dbReference type="PRINTS" id="PR00455">
    <property type="entry name" value="HTHTETR"/>
</dbReference>
<dbReference type="InterPro" id="IPR001647">
    <property type="entry name" value="HTH_TetR"/>
</dbReference>
<evidence type="ECO:0000256" key="2">
    <source>
        <dbReference type="PROSITE-ProRule" id="PRU00335"/>
    </source>
</evidence>
<name>A0A2N7VLX8_9BURK</name>